<keyword evidence="5" id="KW-0949">S-adenosyl-L-methionine</keyword>
<dbReference type="Proteomes" id="UP000467322">
    <property type="component" value="Unassembled WGS sequence"/>
</dbReference>
<dbReference type="GO" id="GO:0008757">
    <property type="term" value="F:S-adenosylmethionine-dependent methyltransferase activity"/>
    <property type="evidence" value="ECO:0007669"/>
    <property type="project" value="InterPro"/>
</dbReference>
<dbReference type="InterPro" id="IPR002052">
    <property type="entry name" value="DNA_methylase_N6_adenine_CS"/>
</dbReference>
<dbReference type="PROSITE" id="PS00092">
    <property type="entry name" value="N6_MTASE"/>
    <property type="match status" value="1"/>
</dbReference>
<dbReference type="EMBL" id="WTUX01000012">
    <property type="protein sequence ID" value="MZR13480.1"/>
    <property type="molecule type" value="Genomic_DNA"/>
</dbReference>
<accession>A0A845LZL3</accession>
<name>A0A845LZL3_9RHOB</name>
<dbReference type="Pfam" id="PF05175">
    <property type="entry name" value="MTS"/>
    <property type="match status" value="1"/>
</dbReference>
<keyword evidence="2" id="KW-0698">rRNA processing</keyword>
<dbReference type="Gene3D" id="3.40.50.150">
    <property type="entry name" value="Vaccinia Virus protein VP39"/>
    <property type="match status" value="2"/>
</dbReference>
<sequence>MAHSRLTHALDTGALLLPEGRIAVFGAPADTDLTALEADRVEVISRHYPDVVHWQDRGYRVLQAPEGHYATALVHLPRAKDAARARLAEAAACCDLLLVDGAKTDGVDSILKSVKKIAPVDHVLAKAHGKLFWLAAPDLSDWAAAPREVAGFVTRPGVFSADGPDKGSVALAEALPPLAGHVVDLGAGWGFLARTILASDKVSALDLVEADLDALDCARKNIDDPRARFHWADAATFAPKAPVDVVVSNPPFHTGRAGTPALGQAFIRAAARMLAPSGKFWMVANRHLPYEDTLAAVFRQVDDMGGTPGFKVIRATKPLRQAG</sequence>
<dbReference type="InterPro" id="IPR046977">
    <property type="entry name" value="RsmC/RlmG"/>
</dbReference>
<protein>
    <submittedName>
        <fullName evidence="7">Methyltransferase</fullName>
    </submittedName>
</protein>
<dbReference type="InterPro" id="IPR029063">
    <property type="entry name" value="SAM-dependent_MTases_sf"/>
</dbReference>
<organism evidence="7 8">
    <name type="scientific">Maritimibacter harenae</name>
    <dbReference type="NCBI Taxonomy" id="2606218"/>
    <lineage>
        <taxon>Bacteria</taxon>
        <taxon>Pseudomonadati</taxon>
        <taxon>Pseudomonadota</taxon>
        <taxon>Alphaproteobacteria</taxon>
        <taxon>Rhodobacterales</taxon>
        <taxon>Roseobacteraceae</taxon>
        <taxon>Maritimibacter</taxon>
    </lineage>
</organism>
<evidence type="ECO:0000256" key="1">
    <source>
        <dbReference type="ARBA" id="ARBA00022490"/>
    </source>
</evidence>
<evidence type="ECO:0000259" key="6">
    <source>
        <dbReference type="Pfam" id="PF05175"/>
    </source>
</evidence>
<dbReference type="GO" id="GO:0032259">
    <property type="term" value="P:methylation"/>
    <property type="evidence" value="ECO:0007669"/>
    <property type="project" value="UniProtKB-KW"/>
</dbReference>
<comment type="caution">
    <text evidence="7">The sequence shown here is derived from an EMBL/GenBank/DDBJ whole genome shotgun (WGS) entry which is preliminary data.</text>
</comment>
<dbReference type="GO" id="GO:0008170">
    <property type="term" value="F:N-methyltransferase activity"/>
    <property type="evidence" value="ECO:0007669"/>
    <property type="project" value="UniProtKB-ARBA"/>
</dbReference>
<keyword evidence="4 7" id="KW-0808">Transferase</keyword>
<reference evidence="7 8" key="1">
    <citation type="submission" date="2019-12" db="EMBL/GenBank/DDBJ databases">
        <title>Maritimibacter sp. nov. sp. isolated from sea sand.</title>
        <authorList>
            <person name="Kim J."/>
            <person name="Jeong S.E."/>
            <person name="Jung H.S."/>
            <person name="Jeon C.O."/>
        </authorList>
    </citation>
    <scope>NUCLEOTIDE SEQUENCE [LARGE SCALE GENOMIC DNA]</scope>
    <source>
        <strain evidence="7 8">DP07</strain>
    </source>
</reference>
<dbReference type="InterPro" id="IPR007848">
    <property type="entry name" value="Small_mtfrase_dom"/>
</dbReference>
<evidence type="ECO:0000256" key="5">
    <source>
        <dbReference type="ARBA" id="ARBA00022691"/>
    </source>
</evidence>
<evidence type="ECO:0000256" key="2">
    <source>
        <dbReference type="ARBA" id="ARBA00022552"/>
    </source>
</evidence>
<dbReference type="PANTHER" id="PTHR47816:SF4">
    <property type="entry name" value="RIBOSOMAL RNA SMALL SUBUNIT METHYLTRANSFERASE C"/>
    <property type="match status" value="1"/>
</dbReference>
<dbReference type="PANTHER" id="PTHR47816">
    <property type="entry name" value="RIBOSOMAL RNA SMALL SUBUNIT METHYLTRANSFERASE C"/>
    <property type="match status" value="1"/>
</dbReference>
<evidence type="ECO:0000256" key="3">
    <source>
        <dbReference type="ARBA" id="ARBA00022603"/>
    </source>
</evidence>
<dbReference type="GO" id="GO:0003676">
    <property type="term" value="F:nucleic acid binding"/>
    <property type="evidence" value="ECO:0007669"/>
    <property type="project" value="InterPro"/>
</dbReference>
<keyword evidence="8" id="KW-1185">Reference proteome</keyword>
<dbReference type="GO" id="GO:0006364">
    <property type="term" value="P:rRNA processing"/>
    <property type="evidence" value="ECO:0007669"/>
    <property type="project" value="UniProtKB-KW"/>
</dbReference>
<dbReference type="SUPFAM" id="SSF53335">
    <property type="entry name" value="S-adenosyl-L-methionine-dependent methyltransferases"/>
    <property type="match status" value="1"/>
</dbReference>
<dbReference type="AlphaFoldDB" id="A0A845LZL3"/>
<dbReference type="RefSeq" id="WP_161351597.1">
    <property type="nucleotide sequence ID" value="NZ_WTUX01000012.1"/>
</dbReference>
<evidence type="ECO:0000256" key="4">
    <source>
        <dbReference type="ARBA" id="ARBA00022679"/>
    </source>
</evidence>
<dbReference type="CDD" id="cd02440">
    <property type="entry name" value="AdoMet_MTases"/>
    <property type="match status" value="1"/>
</dbReference>
<gene>
    <name evidence="7" type="ORF">GQE99_10685</name>
</gene>
<keyword evidence="3 7" id="KW-0489">Methyltransferase</keyword>
<feature type="domain" description="Methyltransferase small" evidence="6">
    <location>
        <begin position="152"/>
        <end position="313"/>
    </location>
</feature>
<evidence type="ECO:0000313" key="8">
    <source>
        <dbReference type="Proteomes" id="UP000467322"/>
    </source>
</evidence>
<evidence type="ECO:0000313" key="7">
    <source>
        <dbReference type="EMBL" id="MZR13480.1"/>
    </source>
</evidence>
<proteinExistence type="predicted"/>
<keyword evidence="1" id="KW-0963">Cytoplasm</keyword>